<dbReference type="InterPro" id="IPR001303">
    <property type="entry name" value="Aldolase_II/adducin_N"/>
</dbReference>
<dbReference type="SUPFAM" id="SSF53639">
    <property type="entry name" value="AraD/HMP-PK domain-like"/>
    <property type="match status" value="1"/>
</dbReference>
<organism evidence="4 5">
    <name type="scientific">Clostridium botulinum B2 450</name>
    <dbReference type="NCBI Taxonomy" id="1379739"/>
    <lineage>
        <taxon>Bacteria</taxon>
        <taxon>Bacillati</taxon>
        <taxon>Bacillota</taxon>
        <taxon>Clostridia</taxon>
        <taxon>Eubacteriales</taxon>
        <taxon>Clostridiaceae</taxon>
        <taxon>Clostridium</taxon>
    </lineage>
</organism>
<accession>A0A0D1BWR2</accession>
<keyword evidence="1" id="KW-0479">Metal-binding</keyword>
<protein>
    <submittedName>
        <fullName evidence="4">Aldolase</fullName>
    </submittedName>
</protein>
<dbReference type="AlphaFoldDB" id="A0A0D1BWR2"/>
<dbReference type="Proteomes" id="UP000032250">
    <property type="component" value="Unassembled WGS sequence"/>
</dbReference>
<reference evidence="4 5" key="1">
    <citation type="submission" date="2014-06" db="EMBL/GenBank/DDBJ databases">
        <title>Genome characterization of distinct group I Clostridium botulinum lineages.</title>
        <authorList>
            <person name="Giordani F."/>
            <person name="Anselmo A."/>
            <person name="Fillo S."/>
            <person name="Palozzi A.M."/>
            <person name="Fortunato A."/>
            <person name="Gentile B."/>
            <person name="Ciammaruconi A."/>
            <person name="Anniballi F."/>
            <person name="De Medici D."/>
            <person name="Lista F."/>
        </authorList>
    </citation>
    <scope>NUCLEOTIDE SEQUENCE [LARGE SCALE GENOMIC DNA]</scope>
    <source>
        <strain evidence="4 5">B2 450</strain>
    </source>
</reference>
<dbReference type="GO" id="GO:0046872">
    <property type="term" value="F:metal ion binding"/>
    <property type="evidence" value="ECO:0007669"/>
    <property type="project" value="UniProtKB-KW"/>
</dbReference>
<dbReference type="RefSeq" id="WP_043031767.1">
    <property type="nucleotide sequence ID" value="NZ_JXSU01000007.1"/>
</dbReference>
<proteinExistence type="predicted"/>
<sequence length="217" mass="24205">MNNETYLRLQIVEAGKRLQQRFFVASNDGNISAKLDDNTILITPTGVNKGEVTPDQIIKVDREGNIIEGHMKVTSEIEMHLAVYNMRADVKAIVHAHPPASTAFSVSKEKLDDPVILPEAVFSLGKIGYCEYGTPSTDEVPKAVEKEIPYSNVLLLSNHGALTVGTDVMQAYYRMENLEMVSKVTIYSKILGNIKTLNELQVEKLNKVKEEKGWDKL</sequence>
<name>A0A0D1BWR2_CLOBO</name>
<dbReference type="InterPro" id="IPR036409">
    <property type="entry name" value="Aldolase_II/adducin_N_sf"/>
</dbReference>
<dbReference type="PANTHER" id="PTHR22789">
    <property type="entry name" value="FUCULOSE PHOSPHATE ALDOLASE"/>
    <property type="match status" value="1"/>
</dbReference>
<dbReference type="PATRIC" id="fig|1379739.3.peg.1644"/>
<dbReference type="GO" id="GO:0005829">
    <property type="term" value="C:cytosol"/>
    <property type="evidence" value="ECO:0007669"/>
    <property type="project" value="TreeGrafter"/>
</dbReference>
<dbReference type="GO" id="GO:0016832">
    <property type="term" value="F:aldehyde-lyase activity"/>
    <property type="evidence" value="ECO:0007669"/>
    <property type="project" value="TreeGrafter"/>
</dbReference>
<evidence type="ECO:0000256" key="2">
    <source>
        <dbReference type="ARBA" id="ARBA00023239"/>
    </source>
</evidence>
<dbReference type="PANTHER" id="PTHR22789:SF0">
    <property type="entry name" value="3-OXO-TETRONATE 4-PHOSPHATE DECARBOXYLASE-RELATED"/>
    <property type="match status" value="1"/>
</dbReference>
<evidence type="ECO:0000313" key="5">
    <source>
        <dbReference type="Proteomes" id="UP000032250"/>
    </source>
</evidence>
<dbReference type="OrthoDB" id="9794581at2"/>
<dbReference type="Pfam" id="PF00596">
    <property type="entry name" value="Aldolase_II"/>
    <property type="match status" value="1"/>
</dbReference>
<keyword evidence="2" id="KW-0456">Lyase</keyword>
<dbReference type="SMART" id="SM01007">
    <property type="entry name" value="Aldolase_II"/>
    <property type="match status" value="1"/>
</dbReference>
<dbReference type="HOGENOM" id="CLU_006033_3_1_9"/>
<evidence type="ECO:0000259" key="3">
    <source>
        <dbReference type="SMART" id="SM01007"/>
    </source>
</evidence>
<dbReference type="InterPro" id="IPR050197">
    <property type="entry name" value="Aldolase_class_II_sugar_metab"/>
</dbReference>
<dbReference type="Gene3D" id="3.40.225.10">
    <property type="entry name" value="Class II aldolase/adducin N-terminal domain"/>
    <property type="match status" value="1"/>
</dbReference>
<evidence type="ECO:0000256" key="1">
    <source>
        <dbReference type="ARBA" id="ARBA00022723"/>
    </source>
</evidence>
<comment type="caution">
    <text evidence="4">The sequence shown here is derived from an EMBL/GenBank/DDBJ whole genome shotgun (WGS) entry which is preliminary data.</text>
</comment>
<dbReference type="EMBL" id="JXSU01000007">
    <property type="protein sequence ID" value="KIS23261.1"/>
    <property type="molecule type" value="Genomic_DNA"/>
</dbReference>
<feature type="domain" description="Class II aldolase/adducin N-terminal" evidence="3">
    <location>
        <begin position="9"/>
        <end position="186"/>
    </location>
</feature>
<gene>
    <name evidence="4" type="ORF">N495_06550</name>
</gene>
<evidence type="ECO:0000313" key="4">
    <source>
        <dbReference type="EMBL" id="KIS23261.1"/>
    </source>
</evidence>
<dbReference type="GO" id="GO:0019323">
    <property type="term" value="P:pentose catabolic process"/>
    <property type="evidence" value="ECO:0007669"/>
    <property type="project" value="TreeGrafter"/>
</dbReference>